<dbReference type="Proteomes" id="UP000332933">
    <property type="component" value="Unassembled WGS sequence"/>
</dbReference>
<dbReference type="Pfam" id="PF01595">
    <property type="entry name" value="CNNM"/>
    <property type="match status" value="1"/>
</dbReference>
<dbReference type="EMBL" id="VJMH01005526">
    <property type="protein sequence ID" value="KAF0694989.1"/>
    <property type="molecule type" value="Genomic_DNA"/>
</dbReference>
<feature type="transmembrane region" description="Helical" evidence="8">
    <location>
        <begin position="156"/>
        <end position="175"/>
    </location>
</feature>
<dbReference type="GO" id="GO:0016020">
    <property type="term" value="C:membrane"/>
    <property type="evidence" value="ECO:0007669"/>
    <property type="project" value="UniProtKB-SubCell"/>
</dbReference>
<organism evidence="12 13">
    <name type="scientific">Aphanomyces stellatus</name>
    <dbReference type="NCBI Taxonomy" id="120398"/>
    <lineage>
        <taxon>Eukaryota</taxon>
        <taxon>Sar</taxon>
        <taxon>Stramenopiles</taxon>
        <taxon>Oomycota</taxon>
        <taxon>Saprolegniomycetes</taxon>
        <taxon>Saprolegniales</taxon>
        <taxon>Verrucalvaceae</taxon>
        <taxon>Aphanomyces</taxon>
    </lineage>
</organism>
<dbReference type="Gene3D" id="3.10.580.10">
    <property type="entry name" value="CBS-domain"/>
    <property type="match status" value="1"/>
</dbReference>
<keyword evidence="3" id="KW-0677">Repeat</keyword>
<proteinExistence type="predicted"/>
<reference evidence="11" key="2">
    <citation type="submission" date="2019-06" db="EMBL/GenBank/DDBJ databases">
        <title>Genomics analysis of Aphanomyces spp. identifies a new class of oomycete effector associated with host adaptation.</title>
        <authorList>
            <person name="Gaulin E."/>
        </authorList>
    </citation>
    <scope>NUCLEOTIDE SEQUENCE</scope>
    <source>
        <strain evidence="11">CBS 578.67</strain>
    </source>
</reference>
<dbReference type="PANTHER" id="PTHR12064:SF94">
    <property type="entry name" value="UNEXTENDED PROTEIN"/>
    <property type="match status" value="1"/>
</dbReference>
<feature type="transmembrane region" description="Helical" evidence="8">
    <location>
        <begin position="20"/>
        <end position="43"/>
    </location>
</feature>
<feature type="domain" description="CNNM transmembrane" evidence="10">
    <location>
        <begin position="15"/>
        <end position="216"/>
    </location>
</feature>
<reference evidence="12 13" key="1">
    <citation type="submission" date="2019-03" db="EMBL/GenBank/DDBJ databases">
        <authorList>
            <person name="Gaulin E."/>
            <person name="Dumas B."/>
        </authorList>
    </citation>
    <scope>NUCLEOTIDE SEQUENCE [LARGE SCALE GENOMIC DNA]</scope>
    <source>
        <strain evidence="12">CBS 568.67</strain>
    </source>
</reference>
<comment type="subcellular location">
    <subcellularLocation>
        <location evidence="1">Membrane</location>
        <topology evidence="1">Multi-pass membrane protein</topology>
    </subcellularLocation>
</comment>
<dbReference type="InterPro" id="IPR046342">
    <property type="entry name" value="CBS_dom_sf"/>
</dbReference>
<feature type="transmembrane region" description="Helical" evidence="8">
    <location>
        <begin position="113"/>
        <end position="135"/>
    </location>
</feature>
<dbReference type="EMBL" id="CAADRA010005547">
    <property type="protein sequence ID" value="VFT90984.1"/>
    <property type="molecule type" value="Genomic_DNA"/>
</dbReference>
<evidence type="ECO:0000256" key="5">
    <source>
        <dbReference type="ARBA" id="ARBA00023136"/>
    </source>
</evidence>
<name>A0A485L0W0_9STRA</name>
<dbReference type="PROSITE" id="PS50042">
    <property type="entry name" value="CNMP_BINDING_3"/>
    <property type="match status" value="1"/>
</dbReference>
<dbReference type="InterPro" id="IPR045095">
    <property type="entry name" value="ACDP"/>
</dbReference>
<feature type="compositionally biased region" description="Basic and acidic residues" evidence="7">
    <location>
        <begin position="598"/>
        <end position="607"/>
    </location>
</feature>
<evidence type="ECO:0000256" key="3">
    <source>
        <dbReference type="ARBA" id="ARBA00022737"/>
    </source>
</evidence>
<keyword evidence="2 6" id="KW-0812">Transmembrane</keyword>
<evidence type="ECO:0000256" key="1">
    <source>
        <dbReference type="ARBA" id="ARBA00004141"/>
    </source>
</evidence>
<evidence type="ECO:0000256" key="4">
    <source>
        <dbReference type="ARBA" id="ARBA00022989"/>
    </source>
</evidence>
<dbReference type="SUPFAM" id="SSF54631">
    <property type="entry name" value="CBS-domain pair"/>
    <property type="match status" value="1"/>
</dbReference>
<evidence type="ECO:0000256" key="2">
    <source>
        <dbReference type="ARBA" id="ARBA00022692"/>
    </source>
</evidence>
<dbReference type="AlphaFoldDB" id="A0A485L0W0"/>
<dbReference type="InterPro" id="IPR044751">
    <property type="entry name" value="Ion_transp-like_CBS"/>
</dbReference>
<keyword evidence="5 6" id="KW-0472">Membrane</keyword>
<dbReference type="InterPro" id="IPR002550">
    <property type="entry name" value="CNNM"/>
</dbReference>
<dbReference type="CDD" id="cd04590">
    <property type="entry name" value="CBS_pair_CorC_HlyC_assoc"/>
    <property type="match status" value="1"/>
</dbReference>
<dbReference type="PROSITE" id="PS51846">
    <property type="entry name" value="CNNM"/>
    <property type="match status" value="1"/>
</dbReference>
<protein>
    <submittedName>
        <fullName evidence="12">Aste57867_14158 protein</fullName>
    </submittedName>
</protein>
<dbReference type="FunFam" id="3.10.580.10:FF:000006">
    <property type="entry name" value="DUF21 and CBS domain protein"/>
    <property type="match status" value="1"/>
</dbReference>
<evidence type="ECO:0000259" key="10">
    <source>
        <dbReference type="PROSITE" id="PS51846"/>
    </source>
</evidence>
<evidence type="ECO:0000313" key="13">
    <source>
        <dbReference type="Proteomes" id="UP000332933"/>
    </source>
</evidence>
<feature type="region of interest" description="Disordered" evidence="7">
    <location>
        <begin position="578"/>
        <end position="607"/>
    </location>
</feature>
<keyword evidence="4 6" id="KW-1133">Transmembrane helix</keyword>
<dbReference type="SUPFAM" id="SSF51206">
    <property type="entry name" value="cAMP-binding domain-like"/>
    <property type="match status" value="1"/>
</dbReference>
<feature type="domain" description="Cyclic nucleotide-binding" evidence="9">
    <location>
        <begin position="452"/>
        <end position="549"/>
    </location>
</feature>
<evidence type="ECO:0000313" key="12">
    <source>
        <dbReference type="EMBL" id="VFT90984.1"/>
    </source>
</evidence>
<dbReference type="OrthoDB" id="5353557at2759"/>
<keyword evidence="13" id="KW-1185">Reference proteome</keyword>
<evidence type="ECO:0000256" key="6">
    <source>
        <dbReference type="PROSITE-ProRule" id="PRU01193"/>
    </source>
</evidence>
<evidence type="ECO:0000256" key="8">
    <source>
        <dbReference type="SAM" id="Phobius"/>
    </source>
</evidence>
<evidence type="ECO:0000313" key="11">
    <source>
        <dbReference type="EMBL" id="KAF0694989.1"/>
    </source>
</evidence>
<dbReference type="InterPro" id="IPR000595">
    <property type="entry name" value="cNMP-bd_dom"/>
</dbReference>
<dbReference type="GO" id="GO:0010960">
    <property type="term" value="P:magnesium ion homeostasis"/>
    <property type="evidence" value="ECO:0007669"/>
    <property type="project" value="InterPro"/>
</dbReference>
<dbReference type="InterPro" id="IPR018490">
    <property type="entry name" value="cNMP-bd_dom_sf"/>
</dbReference>
<sequence>MLGHADGNDVAASWSTEDWALRLGAIVVLVLLAAVLSGLTLGLMGLDKVGLEVVIAAGDEPTATPKEKQNAAYARKIRPLRHDGHLLLTTLLFGNVAVNSIMAIFMAELTSGFVGFLVTTVVLVIFGELVPQALCSKYPLGPFVVIQPSSSRPLAIGAKALPIVYLLIGIMYIFAKPIAMALDCIVGKDIGTIFTKCELEKMLDIHVKQKKLDDDELEIMKGAMYFKKKSVSTVMTPVADAYMLPGPTRLDMATIEAISAMGFSRVPVYGADINDVLGVILVKDLIFVDPTVACTAADFFHLFGRSVHRVWPDSTLGDVLAAFKLGRTHLAIVHDVNNWSESDPFYETQGVVSLEDIVEEILQDEIYDEGDVVDAAVATRNKRLSRPSFDTGVRHVMDQNTTRKSIGEPEARALATHLVATNAVFRVPDANGQAMTAATVAALLLRCPVFEYDQEEVLFERGAVANHCIIVLQGSVTVASTIYTQTAGLWTVQGANSLIQLDGAFVSDVSVKTPQKYTRCLRLSRLEFQCMLRPTVHVAKDRGELMARRQSLSSSSSAATGRPAIAPLPTSALLDATSEDAATSPGKSPTAKFRRAPSRRDSLRRETGIRDVLNYV</sequence>
<feature type="transmembrane region" description="Helical" evidence="8">
    <location>
        <begin position="85"/>
        <end position="107"/>
    </location>
</feature>
<dbReference type="PANTHER" id="PTHR12064">
    <property type="entry name" value="METAL TRANSPORTER CNNM"/>
    <property type="match status" value="1"/>
</dbReference>
<gene>
    <name evidence="12" type="primary">Aste57867_14158</name>
    <name evidence="11" type="ORF">As57867_014107</name>
    <name evidence="12" type="ORF">ASTE57867_14158</name>
</gene>
<accession>A0A485L0W0</accession>
<evidence type="ECO:0000259" key="9">
    <source>
        <dbReference type="PROSITE" id="PS50042"/>
    </source>
</evidence>
<evidence type="ECO:0000256" key="7">
    <source>
        <dbReference type="SAM" id="MobiDB-lite"/>
    </source>
</evidence>